<organism evidence="1">
    <name type="scientific">Chaetoceros debilis</name>
    <dbReference type="NCBI Taxonomy" id="122233"/>
    <lineage>
        <taxon>Eukaryota</taxon>
        <taxon>Sar</taxon>
        <taxon>Stramenopiles</taxon>
        <taxon>Ochrophyta</taxon>
        <taxon>Bacillariophyta</taxon>
        <taxon>Coscinodiscophyceae</taxon>
        <taxon>Chaetocerotophycidae</taxon>
        <taxon>Chaetocerotales</taxon>
        <taxon>Chaetocerotaceae</taxon>
        <taxon>Chaetoceros</taxon>
    </lineage>
</organism>
<dbReference type="AlphaFoldDB" id="A0A7S3VD30"/>
<sequence>MRHFSRRKVLCTALAWIPMLILSALQVYNGNTLYTSLEEQKRTDGTNAVKSTNTDFGIIKSPHDNTRSLKVMLYITTHMSPQHIWYLKSCWFPALQNSLLLRSSDVVVYLNPSNDTLQEEAKKLLKGTFQNQTITIHNRINPGYQAGALAALEDAAKEGWFKGYDWVIRLNPDVIIRNDTYILDVMQNDLNATAILINCAHFNPQKPKVHTDFFAIKPGVLAPNTFINSTIGNAELSFTNDISADIMNKGNHRWIKNSEPKRGICRAGYYRKEDERDVTHSHVDEKILLNNFTCPIPF</sequence>
<gene>
    <name evidence="1" type="ORF">CDEB00056_LOCUS17503</name>
</gene>
<dbReference type="EMBL" id="HBIO01022791">
    <property type="protein sequence ID" value="CAE0472650.1"/>
    <property type="molecule type" value="Transcribed_RNA"/>
</dbReference>
<dbReference type="SUPFAM" id="SSF53448">
    <property type="entry name" value="Nucleotide-diphospho-sugar transferases"/>
    <property type="match status" value="1"/>
</dbReference>
<accession>A0A7S3VD30</accession>
<name>A0A7S3VD30_9STRA</name>
<reference evidence="1" key="1">
    <citation type="submission" date="2021-01" db="EMBL/GenBank/DDBJ databases">
        <authorList>
            <person name="Corre E."/>
            <person name="Pelletier E."/>
            <person name="Niang G."/>
            <person name="Scheremetjew M."/>
            <person name="Finn R."/>
            <person name="Kale V."/>
            <person name="Holt S."/>
            <person name="Cochrane G."/>
            <person name="Meng A."/>
            <person name="Brown T."/>
            <person name="Cohen L."/>
        </authorList>
    </citation>
    <scope>NUCLEOTIDE SEQUENCE</scope>
    <source>
        <strain evidence="1">MM31A-1</strain>
    </source>
</reference>
<dbReference type="InterPro" id="IPR029044">
    <property type="entry name" value="Nucleotide-diphossugar_trans"/>
</dbReference>
<protein>
    <submittedName>
        <fullName evidence="1">Uncharacterized protein</fullName>
    </submittedName>
</protein>
<proteinExistence type="predicted"/>
<evidence type="ECO:0000313" key="1">
    <source>
        <dbReference type="EMBL" id="CAE0472650.1"/>
    </source>
</evidence>